<evidence type="ECO:0000313" key="3">
    <source>
        <dbReference type="EMBL" id="KAF3600741.1"/>
    </source>
</evidence>
<dbReference type="SMART" id="SM00584">
    <property type="entry name" value="TLDc"/>
    <property type="match status" value="1"/>
</dbReference>
<proteinExistence type="predicted"/>
<dbReference type="InterPro" id="IPR006571">
    <property type="entry name" value="TLDc_dom"/>
</dbReference>
<feature type="compositionally biased region" description="Polar residues" evidence="1">
    <location>
        <begin position="322"/>
        <end position="334"/>
    </location>
</feature>
<feature type="region of interest" description="Disordered" evidence="1">
    <location>
        <begin position="314"/>
        <end position="340"/>
    </location>
</feature>
<protein>
    <recommendedName>
        <fullName evidence="2">TLDc domain-containing protein</fullName>
    </recommendedName>
</protein>
<evidence type="ECO:0000256" key="1">
    <source>
        <dbReference type="SAM" id="MobiDB-lite"/>
    </source>
</evidence>
<dbReference type="Proteomes" id="UP000712600">
    <property type="component" value="Unassembled WGS sequence"/>
</dbReference>
<accession>A0A8S9SGY0</accession>
<comment type="caution">
    <text evidence="3">The sequence shown here is derived from an EMBL/GenBank/DDBJ whole genome shotgun (WGS) entry which is preliminary data.</text>
</comment>
<dbReference type="PANTHER" id="PTHR23354:SF119">
    <property type="entry name" value="TLDC DOMAIN-CONTAINING PROTEIN"/>
    <property type="match status" value="1"/>
</dbReference>
<feature type="compositionally biased region" description="Basic and acidic residues" evidence="1">
    <location>
        <begin position="25"/>
        <end position="38"/>
    </location>
</feature>
<organism evidence="3 4">
    <name type="scientific">Brassica cretica</name>
    <name type="common">Mustard</name>
    <dbReference type="NCBI Taxonomy" id="69181"/>
    <lineage>
        <taxon>Eukaryota</taxon>
        <taxon>Viridiplantae</taxon>
        <taxon>Streptophyta</taxon>
        <taxon>Embryophyta</taxon>
        <taxon>Tracheophyta</taxon>
        <taxon>Spermatophyta</taxon>
        <taxon>Magnoliopsida</taxon>
        <taxon>eudicotyledons</taxon>
        <taxon>Gunneridae</taxon>
        <taxon>Pentapetalae</taxon>
        <taxon>rosids</taxon>
        <taxon>malvids</taxon>
        <taxon>Brassicales</taxon>
        <taxon>Brassicaceae</taxon>
        <taxon>Brassiceae</taxon>
        <taxon>Brassica</taxon>
    </lineage>
</organism>
<feature type="compositionally biased region" description="Basic residues" evidence="1">
    <location>
        <begin position="1"/>
        <end position="11"/>
    </location>
</feature>
<gene>
    <name evidence="3" type="ORF">F2Q69_00032678</name>
</gene>
<dbReference type="PANTHER" id="PTHR23354">
    <property type="entry name" value="NUCLEOLAR PROTEIN 7/ESTROGEN RECEPTOR COACTIVATOR-RELATED"/>
    <property type="match status" value="1"/>
</dbReference>
<evidence type="ECO:0000259" key="2">
    <source>
        <dbReference type="PROSITE" id="PS51886"/>
    </source>
</evidence>
<feature type="domain" description="TLDc" evidence="2">
    <location>
        <begin position="116"/>
        <end position="278"/>
    </location>
</feature>
<sequence>MSKHIYMRSKAVHSVQRSAPPPPQDESKRNQLDCVTEEKPKEKESFLLSWYKHHLRNFFHAFKFPKERKATSVVNPDDDDEENEYDAGLEKKPVQNKEEPTIIVQATLPEISDPSLLLTDQTRRSLYTSLPALVQGRKWVLLYSTWRHGISLSTLYRKSQLWPGLSLLVVGDKKGSVFGGLVEAPLIPTDNKYQGTNNTFVFTDKSGQPTVYHPTGANRFYTLCSKDFLALGGGGRFALYLDSELLHGSSACSETYGNSCLANSQDFDVKEVELWGFVYGSKYDEILSLSRKTETICSDDDDLEQNMVLTDSTIDHKEEQPDSTSSLNRQSLRQVNPHKA</sequence>
<feature type="region of interest" description="Disordered" evidence="1">
    <location>
        <begin position="1"/>
        <end position="38"/>
    </location>
</feature>
<dbReference type="AlphaFoldDB" id="A0A8S9SGY0"/>
<dbReference type="EMBL" id="QGKX02000004">
    <property type="protein sequence ID" value="KAF3600741.1"/>
    <property type="molecule type" value="Genomic_DNA"/>
</dbReference>
<reference evidence="3" key="1">
    <citation type="submission" date="2019-12" db="EMBL/GenBank/DDBJ databases">
        <title>Genome sequencing and annotation of Brassica cretica.</title>
        <authorList>
            <person name="Studholme D.J."/>
            <person name="Sarris P."/>
        </authorList>
    </citation>
    <scope>NUCLEOTIDE SEQUENCE</scope>
    <source>
        <strain evidence="3">PFS-109/04</strain>
        <tissue evidence="3">Leaf</tissue>
    </source>
</reference>
<dbReference type="Pfam" id="PF07534">
    <property type="entry name" value="TLD"/>
    <property type="match status" value="1"/>
</dbReference>
<dbReference type="PROSITE" id="PS51886">
    <property type="entry name" value="TLDC"/>
    <property type="match status" value="1"/>
</dbReference>
<evidence type="ECO:0000313" key="4">
    <source>
        <dbReference type="Proteomes" id="UP000712600"/>
    </source>
</evidence>
<name>A0A8S9SGY0_BRACR</name>